<protein>
    <recommendedName>
        <fullName evidence="1">Bacterial Ig-like domain-containing protein</fullName>
    </recommendedName>
</protein>
<evidence type="ECO:0000313" key="3">
    <source>
        <dbReference type="Proteomes" id="UP000283314"/>
    </source>
</evidence>
<dbReference type="InterPro" id="IPR044016">
    <property type="entry name" value="Big_13"/>
</dbReference>
<accession>A0A415L3Y1</accession>
<dbReference type="InterPro" id="IPR013783">
    <property type="entry name" value="Ig-like_fold"/>
</dbReference>
<name>A0A415L3Y1_9FIRM</name>
<reference evidence="2 3" key="1">
    <citation type="submission" date="2018-08" db="EMBL/GenBank/DDBJ databases">
        <title>A genome reference for cultivated species of the human gut microbiota.</title>
        <authorList>
            <person name="Zou Y."/>
            <person name="Xue W."/>
            <person name="Luo G."/>
        </authorList>
    </citation>
    <scope>NUCLEOTIDE SEQUENCE [LARGE SCALE GENOMIC DNA]</scope>
    <source>
        <strain evidence="2 3">AF37-4</strain>
    </source>
</reference>
<evidence type="ECO:0000259" key="1">
    <source>
        <dbReference type="Pfam" id="PF19077"/>
    </source>
</evidence>
<dbReference type="Pfam" id="PF19077">
    <property type="entry name" value="Big_13"/>
    <property type="match status" value="1"/>
</dbReference>
<evidence type="ECO:0000313" key="2">
    <source>
        <dbReference type="EMBL" id="RHL43264.1"/>
    </source>
</evidence>
<sequence>MAVKAVQVVINGQTHTLTYNATTKKYEATITAPSTSSYNQNGHYYNVKVKATDEAGNSVTKDATDATLGSSLQLKVKEKVAPVISITAPSSSAKLTNNKPVIKWTVTDTDSGVNPSTIKLIIDSQTITTGITKTQSGKNYTCSYTPTTALSDGTHIIKVSASDYDGNVATQKSVTFTVDTVPPELSVSAPVDNLVTNQSSLVVKGTTNDVTSSPVTLTIKLNGGTEQAVEVGSDGSFTKTLTLVTGENTIVITAKDGAGKTSTVTKKVVLDQTAPVIQSVTISPNPVNAGATYTISVEVTD</sequence>
<dbReference type="Proteomes" id="UP000283314">
    <property type="component" value="Unassembled WGS sequence"/>
</dbReference>
<dbReference type="Pfam" id="PF09136">
    <property type="entry name" value="Glucodextran_B"/>
    <property type="match status" value="1"/>
</dbReference>
<dbReference type="EMBL" id="QROT01000009">
    <property type="protein sequence ID" value="RHL43264.1"/>
    <property type="molecule type" value="Genomic_DNA"/>
</dbReference>
<dbReference type="AlphaFoldDB" id="A0A415L3Y1"/>
<dbReference type="GeneID" id="66467877"/>
<comment type="caution">
    <text evidence="2">The sequence shown here is derived from an EMBL/GenBank/DDBJ whole genome shotgun (WGS) entry which is preliminary data.</text>
</comment>
<proteinExistence type="predicted"/>
<dbReference type="RefSeq" id="WP_118380186.1">
    <property type="nucleotide sequence ID" value="NZ_CABJDQ010000009.1"/>
</dbReference>
<dbReference type="Gene3D" id="2.60.40.10">
    <property type="entry name" value="Immunoglobulins"/>
    <property type="match status" value="2"/>
</dbReference>
<gene>
    <name evidence="2" type="ORF">DW018_11550</name>
</gene>
<feature type="domain" description="Bacterial Ig-like" evidence="1">
    <location>
        <begin position="90"/>
        <end position="180"/>
    </location>
</feature>
<organism evidence="2 3">
    <name type="scientific">Eubacterium ventriosum</name>
    <dbReference type="NCBI Taxonomy" id="39496"/>
    <lineage>
        <taxon>Bacteria</taxon>
        <taxon>Bacillati</taxon>
        <taxon>Bacillota</taxon>
        <taxon>Clostridia</taxon>
        <taxon>Eubacteriales</taxon>
        <taxon>Eubacteriaceae</taxon>
        <taxon>Eubacterium</taxon>
    </lineage>
</organism>